<evidence type="ECO:0000313" key="7">
    <source>
        <dbReference type="EMBL" id="TWU76184.1"/>
    </source>
</evidence>
<accession>A0A5C6GFZ5</accession>
<feature type="region of interest" description="Disordered" evidence="5">
    <location>
        <begin position="198"/>
        <end position="270"/>
    </location>
</feature>
<dbReference type="InterPro" id="IPR004827">
    <property type="entry name" value="bZIP"/>
</dbReference>
<dbReference type="GO" id="GO:0003700">
    <property type="term" value="F:DNA-binding transcription factor activity"/>
    <property type="evidence" value="ECO:0007669"/>
    <property type="project" value="InterPro"/>
</dbReference>
<name>A0A5C6GFZ5_METRR</name>
<dbReference type="CDD" id="cd14687">
    <property type="entry name" value="bZIP_ATF2"/>
    <property type="match status" value="1"/>
</dbReference>
<evidence type="ECO:0000256" key="1">
    <source>
        <dbReference type="ARBA" id="ARBA00004123"/>
    </source>
</evidence>
<keyword evidence="4" id="KW-0539">Nucleus</keyword>
<comment type="caution">
    <text evidence="7">The sequence shown here is derived from an EMBL/GenBank/DDBJ whole genome shotgun (WGS) entry which is preliminary data.</text>
</comment>
<feature type="compositionally biased region" description="Low complexity" evidence="5">
    <location>
        <begin position="226"/>
        <end position="237"/>
    </location>
</feature>
<feature type="region of interest" description="Disordered" evidence="5">
    <location>
        <begin position="71"/>
        <end position="136"/>
    </location>
</feature>
<keyword evidence="3" id="KW-0804">Transcription</keyword>
<dbReference type="Gene3D" id="1.20.5.170">
    <property type="match status" value="1"/>
</dbReference>
<dbReference type="Proteomes" id="UP000317257">
    <property type="component" value="Unassembled WGS sequence"/>
</dbReference>
<dbReference type="PROSITE" id="PS50217">
    <property type="entry name" value="BZIP"/>
    <property type="match status" value="1"/>
</dbReference>
<feature type="compositionally biased region" description="Basic and acidic residues" evidence="5">
    <location>
        <begin position="107"/>
        <end position="124"/>
    </location>
</feature>
<dbReference type="PROSITE" id="PS00036">
    <property type="entry name" value="BZIP_BASIC"/>
    <property type="match status" value="1"/>
</dbReference>
<dbReference type="SUPFAM" id="SSF57959">
    <property type="entry name" value="Leucine zipper domain"/>
    <property type="match status" value="1"/>
</dbReference>
<evidence type="ECO:0000256" key="4">
    <source>
        <dbReference type="ARBA" id="ARBA00023242"/>
    </source>
</evidence>
<evidence type="ECO:0000259" key="6">
    <source>
        <dbReference type="PROSITE" id="PS50217"/>
    </source>
</evidence>
<dbReference type="InterPro" id="IPR051027">
    <property type="entry name" value="bZIP_transcription_factors"/>
</dbReference>
<organism evidence="7 8">
    <name type="scientific">Metarhizium rileyi (strain RCEF 4871)</name>
    <name type="common">Nomuraea rileyi</name>
    <dbReference type="NCBI Taxonomy" id="1649241"/>
    <lineage>
        <taxon>Eukaryota</taxon>
        <taxon>Fungi</taxon>
        <taxon>Dikarya</taxon>
        <taxon>Ascomycota</taxon>
        <taxon>Pezizomycotina</taxon>
        <taxon>Sordariomycetes</taxon>
        <taxon>Hypocreomycetidae</taxon>
        <taxon>Hypocreales</taxon>
        <taxon>Clavicipitaceae</taxon>
        <taxon>Metarhizium</taxon>
    </lineage>
</organism>
<reference evidence="8" key="1">
    <citation type="submission" date="2018-12" db="EMBL/GenBank/DDBJ databases">
        <title>The complete genome of Metarhizium rileyi, a key fungal pathogen of Lepidoptera.</title>
        <authorList>
            <person name="Binneck E."/>
            <person name="Lastra C.C.L."/>
            <person name="Sosa-Gomez D.R."/>
        </authorList>
    </citation>
    <scope>NUCLEOTIDE SEQUENCE [LARGE SCALE GENOMIC DNA]</scope>
    <source>
        <strain evidence="8">Cep018-CH2</strain>
    </source>
</reference>
<comment type="subcellular location">
    <subcellularLocation>
        <location evidence="1">Nucleus</location>
    </subcellularLocation>
</comment>
<evidence type="ECO:0000256" key="3">
    <source>
        <dbReference type="ARBA" id="ARBA00023163"/>
    </source>
</evidence>
<feature type="compositionally biased region" description="Polar residues" evidence="5">
    <location>
        <begin position="206"/>
        <end position="220"/>
    </location>
</feature>
<sequence length="270" mass="29827">MSASTSTALAVAQAGHNLDVSHGENDAMTALLDEFSKTCTTAYSWDAKLLPLHAGPVETGLAALRSLQVSNGRPGRSTAADPSPDSNGTCSVQQKKERQTPQKKTRKDRDLKRDRRDRSLERNRQAAFKSRRRKKQWTEDLEEKKYRLEQTHRQLQANYICLLEESSQLKNLLIGHASCHEPNIDMWISNEASKFARKPSGEIGQQPASPQFSRRAQDSASVVARSSLSNSLGTKSSQESTDLEDLEGEREDSQDGGCAEDSVNHGQSST</sequence>
<feature type="compositionally biased region" description="Polar residues" evidence="5">
    <location>
        <begin position="84"/>
        <end position="93"/>
    </location>
</feature>
<dbReference type="PANTHER" id="PTHR19304">
    <property type="entry name" value="CYCLIC-AMP RESPONSE ELEMENT BINDING PROTEIN"/>
    <property type="match status" value="1"/>
</dbReference>
<protein>
    <recommendedName>
        <fullName evidence="6">BZIP domain-containing protein</fullName>
    </recommendedName>
</protein>
<proteinExistence type="predicted"/>
<feature type="compositionally biased region" description="Acidic residues" evidence="5">
    <location>
        <begin position="241"/>
        <end position="254"/>
    </location>
</feature>
<dbReference type="GO" id="GO:0005634">
    <property type="term" value="C:nucleus"/>
    <property type="evidence" value="ECO:0007669"/>
    <property type="project" value="UniProtKB-SubCell"/>
</dbReference>
<gene>
    <name evidence="7" type="ORF">ED733_003050</name>
</gene>
<keyword evidence="2" id="KW-0805">Transcription regulation</keyword>
<feature type="domain" description="BZIP" evidence="6">
    <location>
        <begin position="113"/>
        <end position="176"/>
    </location>
</feature>
<dbReference type="InterPro" id="IPR046347">
    <property type="entry name" value="bZIP_sf"/>
</dbReference>
<dbReference type="EMBL" id="SBHS01000005">
    <property type="protein sequence ID" value="TWU76184.1"/>
    <property type="molecule type" value="Genomic_DNA"/>
</dbReference>
<evidence type="ECO:0000313" key="8">
    <source>
        <dbReference type="Proteomes" id="UP000317257"/>
    </source>
</evidence>
<evidence type="ECO:0000256" key="2">
    <source>
        <dbReference type="ARBA" id="ARBA00023015"/>
    </source>
</evidence>
<dbReference type="AlphaFoldDB" id="A0A5C6GFZ5"/>
<evidence type="ECO:0000256" key="5">
    <source>
        <dbReference type="SAM" id="MobiDB-lite"/>
    </source>
</evidence>
<dbReference type="SMART" id="SM00338">
    <property type="entry name" value="BRLZ"/>
    <property type="match status" value="1"/>
</dbReference>